<feature type="transmembrane region" description="Helical" evidence="1">
    <location>
        <begin position="308"/>
        <end position="328"/>
    </location>
</feature>
<dbReference type="RefSeq" id="WP_382349598.1">
    <property type="nucleotide sequence ID" value="NZ_JBHMBP010000002.1"/>
</dbReference>
<organism evidence="2 3">
    <name type="scientific">Glycomyces mayteni</name>
    <dbReference type="NCBI Taxonomy" id="543887"/>
    <lineage>
        <taxon>Bacteria</taxon>
        <taxon>Bacillati</taxon>
        <taxon>Actinomycetota</taxon>
        <taxon>Actinomycetes</taxon>
        <taxon>Glycomycetales</taxon>
        <taxon>Glycomycetaceae</taxon>
        <taxon>Glycomyces</taxon>
    </lineage>
</organism>
<reference evidence="3" key="1">
    <citation type="journal article" date="2019" name="Int. J. Syst. Evol. Microbiol.">
        <title>The Global Catalogue of Microorganisms (GCM) 10K type strain sequencing project: providing services to taxonomists for standard genome sequencing and annotation.</title>
        <authorList>
            <consortium name="The Broad Institute Genomics Platform"/>
            <consortium name="The Broad Institute Genome Sequencing Center for Infectious Disease"/>
            <person name="Wu L."/>
            <person name="Ma J."/>
        </authorList>
    </citation>
    <scope>NUCLEOTIDE SEQUENCE [LARGE SCALE GENOMIC DNA]</scope>
    <source>
        <strain evidence="3">KACC 12634</strain>
    </source>
</reference>
<sequence>MQDNASRGRIKAAWTLVILAPVCAELTFTAVAVPQTWIALPLLLPMYGAGVLLVREAVVRAGGGWPSLLLLGLAYELAEDGLGLQALTSPSMYDAAEWSLRVLGFNVTYWLAQVGIHVVFSVLIPVLLMDMLFPRHRSRPYLRTGGLVATAAFALLGVAGLRYGIAATQDPGYQAPTVALIAFVAVIAALAVLALRVLPRRSRSAAPVAPVVSLAPRPVGVGAFGAAATIVFLGLLMPAGLRPGGPVFGDAVPLALPVAGSLATGAVTIWLLRRWTADPAWSDAHRLWLVGGAMAAHTAFMVPGHGLSGLVTAAVTIAAEVFALLWLARAGGRGERPAGKLRY</sequence>
<feature type="transmembrane region" description="Helical" evidence="1">
    <location>
        <begin position="141"/>
        <end position="165"/>
    </location>
</feature>
<keyword evidence="1" id="KW-0472">Membrane</keyword>
<feature type="transmembrane region" description="Helical" evidence="1">
    <location>
        <begin position="12"/>
        <end position="31"/>
    </location>
</feature>
<keyword evidence="1" id="KW-0812">Transmembrane</keyword>
<feature type="transmembrane region" description="Helical" evidence="1">
    <location>
        <begin position="251"/>
        <end position="272"/>
    </location>
</feature>
<feature type="transmembrane region" description="Helical" evidence="1">
    <location>
        <begin position="284"/>
        <end position="302"/>
    </location>
</feature>
<feature type="transmembrane region" description="Helical" evidence="1">
    <location>
        <begin position="219"/>
        <end position="239"/>
    </location>
</feature>
<comment type="caution">
    <text evidence="2">The sequence shown here is derived from an EMBL/GenBank/DDBJ whole genome shotgun (WGS) entry which is preliminary data.</text>
</comment>
<evidence type="ECO:0000313" key="2">
    <source>
        <dbReference type="EMBL" id="MFC6957655.1"/>
    </source>
</evidence>
<feature type="transmembrane region" description="Helical" evidence="1">
    <location>
        <begin position="177"/>
        <end position="198"/>
    </location>
</feature>
<protein>
    <submittedName>
        <fullName evidence="2">Uncharacterized protein</fullName>
    </submittedName>
</protein>
<accession>A0ABW2D5Q1</accession>
<name>A0ABW2D5Q1_9ACTN</name>
<gene>
    <name evidence="2" type="ORF">ACFQS3_10665</name>
</gene>
<evidence type="ECO:0000256" key="1">
    <source>
        <dbReference type="SAM" id="Phobius"/>
    </source>
</evidence>
<keyword evidence="3" id="KW-1185">Reference proteome</keyword>
<dbReference type="Proteomes" id="UP001596470">
    <property type="component" value="Unassembled WGS sequence"/>
</dbReference>
<feature type="transmembrane region" description="Helical" evidence="1">
    <location>
        <begin position="37"/>
        <end position="55"/>
    </location>
</feature>
<keyword evidence="1" id="KW-1133">Transmembrane helix</keyword>
<feature type="transmembrane region" description="Helical" evidence="1">
    <location>
        <begin position="67"/>
        <end position="87"/>
    </location>
</feature>
<feature type="transmembrane region" description="Helical" evidence="1">
    <location>
        <begin position="107"/>
        <end position="129"/>
    </location>
</feature>
<evidence type="ECO:0000313" key="3">
    <source>
        <dbReference type="Proteomes" id="UP001596470"/>
    </source>
</evidence>
<proteinExistence type="predicted"/>
<dbReference type="EMBL" id="JBHSYS010000002">
    <property type="protein sequence ID" value="MFC6957655.1"/>
    <property type="molecule type" value="Genomic_DNA"/>
</dbReference>